<dbReference type="AlphaFoldDB" id="A0A016WXT8"/>
<organism evidence="1 2">
    <name type="scientific">Ancylostoma ceylanicum</name>
    <dbReference type="NCBI Taxonomy" id="53326"/>
    <lineage>
        <taxon>Eukaryota</taxon>
        <taxon>Metazoa</taxon>
        <taxon>Ecdysozoa</taxon>
        <taxon>Nematoda</taxon>
        <taxon>Chromadorea</taxon>
        <taxon>Rhabditida</taxon>
        <taxon>Rhabditina</taxon>
        <taxon>Rhabditomorpha</taxon>
        <taxon>Strongyloidea</taxon>
        <taxon>Ancylostomatidae</taxon>
        <taxon>Ancylostomatinae</taxon>
        <taxon>Ancylostoma</taxon>
    </lineage>
</organism>
<evidence type="ECO:0000313" key="2">
    <source>
        <dbReference type="Proteomes" id="UP000024635"/>
    </source>
</evidence>
<dbReference type="InterPro" id="IPR029063">
    <property type="entry name" value="SAM-dependent_MTases_sf"/>
</dbReference>
<dbReference type="SUPFAM" id="SSF53335">
    <property type="entry name" value="S-adenosyl-L-methionine-dependent methyltransferases"/>
    <property type="match status" value="1"/>
</dbReference>
<evidence type="ECO:0008006" key="3">
    <source>
        <dbReference type="Google" id="ProtNLM"/>
    </source>
</evidence>
<proteinExistence type="predicted"/>
<comment type="caution">
    <text evidence="1">The sequence shown here is derived from an EMBL/GenBank/DDBJ whole genome shotgun (WGS) entry which is preliminary data.</text>
</comment>
<dbReference type="Pfam" id="PF01564">
    <property type="entry name" value="Spermine_synth"/>
    <property type="match status" value="1"/>
</dbReference>
<dbReference type="EMBL" id="JARK01000062">
    <property type="protein sequence ID" value="EYC44416.1"/>
    <property type="molecule type" value="Genomic_DNA"/>
</dbReference>
<gene>
    <name evidence="1" type="primary">Acey_s0462.g1898</name>
    <name evidence="1" type="ORF">Y032_0462g1898</name>
</gene>
<reference evidence="2" key="1">
    <citation type="journal article" date="2015" name="Nat. Genet.">
        <title>The genome and transcriptome of the zoonotic hookworm Ancylostoma ceylanicum identify infection-specific gene families.</title>
        <authorList>
            <person name="Schwarz E.M."/>
            <person name="Hu Y."/>
            <person name="Antoshechkin I."/>
            <person name="Miller M.M."/>
            <person name="Sternberg P.W."/>
            <person name="Aroian R.V."/>
        </authorList>
    </citation>
    <scope>NUCLEOTIDE SEQUENCE</scope>
    <source>
        <strain evidence="2">HY135</strain>
    </source>
</reference>
<dbReference type="Gene3D" id="3.40.50.150">
    <property type="entry name" value="Vaccinia Virus protein VP39"/>
    <property type="match status" value="1"/>
</dbReference>
<accession>A0A016WXT8</accession>
<evidence type="ECO:0000313" key="1">
    <source>
        <dbReference type="EMBL" id="EYC44416.1"/>
    </source>
</evidence>
<dbReference type="OrthoDB" id="2016285at2759"/>
<keyword evidence="2" id="KW-1185">Reference proteome</keyword>
<dbReference type="Proteomes" id="UP000024635">
    <property type="component" value="Unassembled WGS sequence"/>
</dbReference>
<name>A0A016WXT8_9BILA</name>
<sequence>MRFWWRLKEKPCHMLCSTLILLTFFYLFATVLVHNNGRISTNDVVSGGTTDVDHFLKLVVAKYGAHIILENITLEDGSLIWIADFISFDPIEQTRGARLNAYRIIQAPQIKSTNKGLAIHSVFRLKLPTELSQSNLDTSKWKIDHGYLILHTYYHLCAEIMFYCDGVKLSRESDAAVLSLGLGGGMLHGFLRHHFPKMNITSVEISARVANVASKWFDLKLDDRHSLIITDGVKFVEEQALKGTKYDAISLDACYSKSSGRICPVKAFLNEKVIRSLSRLVKIEGIIIVNTIVEGSVEENSSPMELFSRFFRYCYSRKSKTHNDVLYCMHQRPSKEKNVDLLEFIERTPLMSRSI</sequence>
<protein>
    <recommendedName>
        <fullName evidence="3">PABS domain-containing protein</fullName>
    </recommendedName>
</protein>